<dbReference type="RefSeq" id="WP_026016243.1">
    <property type="nucleotide sequence ID" value="NZ_CP044331.1"/>
</dbReference>
<proteinExistence type="inferred from homology"/>
<evidence type="ECO:0000256" key="1">
    <source>
        <dbReference type="ARBA" id="ARBA00009249"/>
    </source>
</evidence>
<gene>
    <name evidence="3 6" type="primary">gcvH</name>
    <name evidence="6" type="ORF">F7D14_04760</name>
</gene>
<dbReference type="SUPFAM" id="SSF51230">
    <property type="entry name" value="Single hybrid motif"/>
    <property type="match status" value="1"/>
</dbReference>
<comment type="subunit">
    <text evidence="3">The glycine cleavage system is composed of four proteins: P, T, L and H.</text>
</comment>
<evidence type="ECO:0000256" key="2">
    <source>
        <dbReference type="ARBA" id="ARBA00022823"/>
    </source>
</evidence>
<dbReference type="NCBIfam" id="NF002270">
    <property type="entry name" value="PRK01202.1"/>
    <property type="match status" value="1"/>
</dbReference>
<organism evidence="6 7">
    <name type="scientific">Methylocystis parvus</name>
    <dbReference type="NCBI Taxonomy" id="134"/>
    <lineage>
        <taxon>Bacteria</taxon>
        <taxon>Pseudomonadati</taxon>
        <taxon>Pseudomonadota</taxon>
        <taxon>Alphaproteobacteria</taxon>
        <taxon>Hyphomicrobiales</taxon>
        <taxon>Methylocystaceae</taxon>
        <taxon>Methylocystis</taxon>
    </lineage>
</organism>
<keyword evidence="7" id="KW-1185">Reference proteome</keyword>
<sequence length="124" mass="13280">MSGPRFTKDHEYLRLDGDIATIGISDYAQAQLGDIVFIDLPKVGKKVTKGSELAVIESVKAASEVYAPVSGEVVEVNAELGEKPALVNDDPLAGGWLVKLRVEAESEIETLMDEAAYAGFVKTL</sequence>
<dbReference type="InterPro" id="IPR017453">
    <property type="entry name" value="GCV_H_sub"/>
</dbReference>
<protein>
    <recommendedName>
        <fullName evidence="3">Glycine cleavage system H protein</fullName>
    </recommendedName>
</protein>
<dbReference type="PANTHER" id="PTHR11715">
    <property type="entry name" value="GLYCINE CLEAVAGE SYSTEM H PROTEIN"/>
    <property type="match status" value="1"/>
</dbReference>
<accession>A0A6B8M682</accession>
<comment type="similarity">
    <text evidence="1 3">Belongs to the GcvH family.</text>
</comment>
<evidence type="ECO:0000256" key="3">
    <source>
        <dbReference type="HAMAP-Rule" id="MF_00272"/>
    </source>
</evidence>
<dbReference type="AlphaFoldDB" id="A0A6B8M682"/>
<dbReference type="GO" id="GO:0009249">
    <property type="term" value="P:protein lipoylation"/>
    <property type="evidence" value="ECO:0007669"/>
    <property type="project" value="TreeGrafter"/>
</dbReference>
<dbReference type="PROSITE" id="PS00189">
    <property type="entry name" value="LIPOYL"/>
    <property type="match status" value="1"/>
</dbReference>
<dbReference type="InterPro" id="IPR033753">
    <property type="entry name" value="GCV_H/Fam206"/>
</dbReference>
<dbReference type="KEGG" id="mpar:F7D14_04760"/>
<dbReference type="InterPro" id="IPR000089">
    <property type="entry name" value="Biotin_lipoyl"/>
</dbReference>
<dbReference type="GO" id="GO:0019464">
    <property type="term" value="P:glycine decarboxylation via glycine cleavage system"/>
    <property type="evidence" value="ECO:0007669"/>
    <property type="project" value="UniProtKB-UniRule"/>
</dbReference>
<dbReference type="EMBL" id="CP044331">
    <property type="protein sequence ID" value="QGM96853.1"/>
    <property type="molecule type" value="Genomic_DNA"/>
</dbReference>
<dbReference type="Proteomes" id="UP000422569">
    <property type="component" value="Chromosome"/>
</dbReference>
<dbReference type="PROSITE" id="PS50968">
    <property type="entry name" value="BIOTINYL_LIPOYL"/>
    <property type="match status" value="1"/>
</dbReference>
<dbReference type="HAMAP" id="MF_00272">
    <property type="entry name" value="GcvH"/>
    <property type="match status" value="1"/>
</dbReference>
<keyword evidence="2 3" id="KW-0450">Lipoyl</keyword>
<dbReference type="GO" id="GO:0005960">
    <property type="term" value="C:glycine cleavage complex"/>
    <property type="evidence" value="ECO:0007669"/>
    <property type="project" value="InterPro"/>
</dbReference>
<dbReference type="InterPro" id="IPR011053">
    <property type="entry name" value="Single_hybrid_motif"/>
</dbReference>
<dbReference type="PANTHER" id="PTHR11715:SF3">
    <property type="entry name" value="GLYCINE CLEAVAGE SYSTEM H PROTEIN-RELATED"/>
    <property type="match status" value="1"/>
</dbReference>
<dbReference type="GO" id="GO:0005737">
    <property type="term" value="C:cytoplasm"/>
    <property type="evidence" value="ECO:0007669"/>
    <property type="project" value="TreeGrafter"/>
</dbReference>
<dbReference type="NCBIfam" id="TIGR00527">
    <property type="entry name" value="gcvH"/>
    <property type="match status" value="1"/>
</dbReference>
<feature type="modified residue" description="N6-lipoyllysine" evidence="3 4">
    <location>
        <position position="60"/>
    </location>
</feature>
<comment type="cofactor">
    <cofactor evidence="3">
        <name>(R)-lipoate</name>
        <dbReference type="ChEBI" id="CHEBI:83088"/>
    </cofactor>
    <text evidence="3">Binds 1 lipoyl cofactor covalently.</text>
</comment>
<name>A0A6B8M682_9HYPH</name>
<evidence type="ECO:0000313" key="6">
    <source>
        <dbReference type="EMBL" id="QGM96853.1"/>
    </source>
</evidence>
<feature type="domain" description="Lipoyl-binding" evidence="5">
    <location>
        <begin position="19"/>
        <end position="101"/>
    </location>
</feature>
<dbReference type="CDD" id="cd06848">
    <property type="entry name" value="GCS_H"/>
    <property type="match status" value="1"/>
</dbReference>
<evidence type="ECO:0000313" key="7">
    <source>
        <dbReference type="Proteomes" id="UP000422569"/>
    </source>
</evidence>
<dbReference type="Gene3D" id="2.40.50.100">
    <property type="match status" value="1"/>
</dbReference>
<dbReference type="InterPro" id="IPR003016">
    <property type="entry name" value="2-oxoA_DH_lipoyl-BS"/>
</dbReference>
<reference evidence="6 7" key="1">
    <citation type="submission" date="2019-09" db="EMBL/GenBank/DDBJ databases">
        <title>Isolation and complete genome sequencing of Methylocystis species.</title>
        <authorList>
            <person name="Rumah B.L."/>
            <person name="Stead C.E."/>
            <person name="Stevens B.C."/>
            <person name="Minton N.P."/>
            <person name="Grosse-Honebrink A."/>
            <person name="Zhang Y."/>
        </authorList>
    </citation>
    <scope>NUCLEOTIDE SEQUENCE [LARGE SCALE GENOMIC DNA]</scope>
    <source>
        <strain evidence="6 7">BRCS2</strain>
    </source>
</reference>
<dbReference type="InterPro" id="IPR002930">
    <property type="entry name" value="GCV_H"/>
</dbReference>
<evidence type="ECO:0000256" key="4">
    <source>
        <dbReference type="PIRSR" id="PIRSR617453-50"/>
    </source>
</evidence>
<dbReference type="Pfam" id="PF01597">
    <property type="entry name" value="GCV_H"/>
    <property type="match status" value="1"/>
</dbReference>
<comment type="function">
    <text evidence="3">The glycine cleavage system catalyzes the degradation of glycine. The H protein shuttles the methylamine group of glycine from the P protein to the T protein.</text>
</comment>
<evidence type="ECO:0000259" key="5">
    <source>
        <dbReference type="PROSITE" id="PS50968"/>
    </source>
</evidence>